<sequence>MAAAVALAGVVGAAPAAAQAPAPVTFSSTGAQQTYVVPAGIGKLRVRAVGAAGGAASTGETGGRGRIIEAELFVTPGSTLYVEVGGSGSPNTRGWNGGGDPANNTVLGGGGGGASDVRTVACGTSGEFLLGGTAASRASRLLVAGGGGGAGTRGGGPAATNGGAGGHAGSAGTAGAAASSIPGGGAGGAGRGDAGGGGGSPSGGAGTLAAGGAGGPSGGGTGQGGGGGGGHYGGGGGGAGEIFLHQAGASETSRTGGGGGGGSSYTPPGVARITDQVAASGVAPTVRITPIEGSLPREVVVTRTGAGSGTVTSTPAGIDCGADCTGTFPEGTTVTLVATPASGSVFAGWSGACTNAGNFCTVTVAQANAVTASFAPEARLSVLRAGDGEGGVSSSPFGIVCPQLTCTTSRPAGDVVTLTATPEDGSVFAGWSGGGCTGTDPCVVTLPAGATEVPATFLPAATLTVVRAGPGGGRVVSAPAGIDCGDTCSQPFGVGSRVTLTAIPGPGSTVAGFSGATCEEPGSACTVTVDADRAVAVSFGTAPPVDPGPDGGPGPGNEPIPGGSDVAPGGAPGPGDGTPGAAPGPATGTAAGGPQLALGRARSARATSRGRVTTAVRLACAGPTARCSASARATIRARSSRGRLRTVVAGRATVTAARGRSVTVRITLNRSARRRLADARRLRLTVTVRQRTAAPGTPRTVRYVMTVRR</sequence>
<feature type="domain" description="Bacterial repeat" evidence="3">
    <location>
        <begin position="407"/>
        <end position="458"/>
    </location>
</feature>
<feature type="compositionally biased region" description="Gly residues" evidence="1">
    <location>
        <begin position="182"/>
        <end position="240"/>
    </location>
</feature>
<dbReference type="RefSeq" id="WP_319952302.1">
    <property type="nucleotide sequence ID" value="NZ_JAXAVX010000001.1"/>
</dbReference>
<feature type="compositionally biased region" description="Low complexity" evidence="1">
    <location>
        <begin position="579"/>
        <end position="594"/>
    </location>
</feature>
<reference evidence="4 5" key="1">
    <citation type="submission" date="2023-11" db="EMBL/GenBank/DDBJ databases">
        <authorList>
            <person name="Xu M."/>
            <person name="Jiang T."/>
        </authorList>
    </citation>
    <scope>NUCLEOTIDE SEQUENCE [LARGE SCALE GENOMIC DNA]</scope>
    <source>
        <strain evidence="4 5">SD</strain>
    </source>
</reference>
<feature type="chain" id="PRO_5046158343" description="Bacterial repeat domain-containing protein" evidence="2">
    <location>
        <begin position="19"/>
        <end position="709"/>
    </location>
</feature>
<comment type="caution">
    <text evidence="4">The sequence shown here is derived from an EMBL/GenBank/DDBJ whole genome shotgun (WGS) entry which is preliminary data.</text>
</comment>
<feature type="compositionally biased region" description="Low complexity" evidence="1">
    <location>
        <begin position="559"/>
        <end position="569"/>
    </location>
</feature>
<proteinExistence type="predicted"/>
<keyword evidence="2" id="KW-0732">Signal</keyword>
<feature type="domain" description="Bacterial repeat" evidence="3">
    <location>
        <begin position="301"/>
        <end position="376"/>
    </location>
</feature>
<dbReference type="Proteomes" id="UP001277761">
    <property type="component" value="Unassembled WGS sequence"/>
</dbReference>
<feature type="compositionally biased region" description="Gly residues" evidence="1">
    <location>
        <begin position="147"/>
        <end position="169"/>
    </location>
</feature>
<evidence type="ECO:0000256" key="2">
    <source>
        <dbReference type="SAM" id="SignalP"/>
    </source>
</evidence>
<feature type="domain" description="Bacterial repeat" evidence="3">
    <location>
        <begin position="489"/>
        <end position="539"/>
    </location>
</feature>
<keyword evidence="5" id="KW-1185">Reference proteome</keyword>
<accession>A0ABU4VFG3</accession>
<protein>
    <recommendedName>
        <fullName evidence="3">Bacterial repeat domain-containing protein</fullName>
    </recommendedName>
</protein>
<organism evidence="4 5">
    <name type="scientific">Patulibacter brassicae</name>
    <dbReference type="NCBI Taxonomy" id="1705717"/>
    <lineage>
        <taxon>Bacteria</taxon>
        <taxon>Bacillati</taxon>
        <taxon>Actinomycetota</taxon>
        <taxon>Thermoleophilia</taxon>
        <taxon>Solirubrobacterales</taxon>
        <taxon>Patulibacteraceae</taxon>
        <taxon>Patulibacter</taxon>
    </lineage>
</organism>
<feature type="compositionally biased region" description="Pro residues" evidence="1">
    <location>
        <begin position="544"/>
        <end position="558"/>
    </location>
</feature>
<evidence type="ECO:0000313" key="4">
    <source>
        <dbReference type="EMBL" id="MDX8150150.1"/>
    </source>
</evidence>
<feature type="compositionally biased region" description="Low complexity" evidence="1">
    <location>
        <begin position="170"/>
        <end position="181"/>
    </location>
</feature>
<dbReference type="InterPro" id="IPR044060">
    <property type="entry name" value="Bacterial_rp_domain"/>
</dbReference>
<name>A0ABU4VFG3_9ACTN</name>
<gene>
    <name evidence="4" type="ORF">SK069_00965</name>
</gene>
<feature type="region of interest" description="Disordered" evidence="1">
    <location>
        <begin position="147"/>
        <end position="270"/>
    </location>
</feature>
<evidence type="ECO:0000259" key="3">
    <source>
        <dbReference type="Pfam" id="PF18998"/>
    </source>
</evidence>
<dbReference type="Pfam" id="PF18998">
    <property type="entry name" value="Flg_new_2"/>
    <property type="match status" value="3"/>
</dbReference>
<evidence type="ECO:0000256" key="1">
    <source>
        <dbReference type="SAM" id="MobiDB-lite"/>
    </source>
</evidence>
<dbReference type="EMBL" id="JAXAVX010000001">
    <property type="protein sequence ID" value="MDX8150150.1"/>
    <property type="molecule type" value="Genomic_DNA"/>
</dbReference>
<evidence type="ECO:0000313" key="5">
    <source>
        <dbReference type="Proteomes" id="UP001277761"/>
    </source>
</evidence>
<feature type="signal peptide" evidence="2">
    <location>
        <begin position="1"/>
        <end position="18"/>
    </location>
</feature>
<feature type="region of interest" description="Disordered" evidence="1">
    <location>
        <begin position="539"/>
        <end position="594"/>
    </location>
</feature>